<dbReference type="PANTHER" id="PTHR18901:SF38">
    <property type="entry name" value="PSEUDOURIDINE-5'-PHOSPHATASE"/>
    <property type="match status" value="1"/>
</dbReference>
<organism evidence="1 2">
    <name type="scientific">Gottfriedia solisilvae</name>
    <dbReference type="NCBI Taxonomy" id="1516104"/>
    <lineage>
        <taxon>Bacteria</taxon>
        <taxon>Bacillati</taxon>
        <taxon>Bacillota</taxon>
        <taxon>Bacilli</taxon>
        <taxon>Bacillales</taxon>
        <taxon>Bacillaceae</taxon>
        <taxon>Gottfriedia</taxon>
    </lineage>
</organism>
<dbReference type="RefSeq" id="WP_087998245.1">
    <property type="nucleotide sequence ID" value="NZ_BMHB01000001.1"/>
</dbReference>
<dbReference type="Pfam" id="PF13419">
    <property type="entry name" value="HAD_2"/>
    <property type="match status" value="1"/>
</dbReference>
<dbReference type="InterPro" id="IPR006439">
    <property type="entry name" value="HAD-SF_hydro_IA"/>
</dbReference>
<dbReference type="CDD" id="cd16423">
    <property type="entry name" value="HAD_BPGM-like"/>
    <property type="match status" value="1"/>
</dbReference>
<accession>A0A8J3EY77</accession>
<dbReference type="SFLD" id="SFLDG01129">
    <property type="entry name" value="C1.5:_HAD__Beta-PGM__Phosphata"/>
    <property type="match status" value="1"/>
</dbReference>
<dbReference type="PANTHER" id="PTHR18901">
    <property type="entry name" value="2-DEOXYGLUCOSE-6-PHOSPHATE PHOSPHATASE 2"/>
    <property type="match status" value="1"/>
</dbReference>
<evidence type="ECO:0000313" key="1">
    <source>
        <dbReference type="EMBL" id="GGI13579.1"/>
    </source>
</evidence>
<dbReference type="InterPro" id="IPR023214">
    <property type="entry name" value="HAD_sf"/>
</dbReference>
<protein>
    <submittedName>
        <fullName evidence="1">Haloacid dehalogenase</fullName>
    </submittedName>
</protein>
<dbReference type="InterPro" id="IPR041492">
    <property type="entry name" value="HAD_2"/>
</dbReference>
<dbReference type="NCBIfam" id="TIGR01509">
    <property type="entry name" value="HAD-SF-IA-v3"/>
    <property type="match status" value="1"/>
</dbReference>
<dbReference type="Gene3D" id="3.40.50.1000">
    <property type="entry name" value="HAD superfamily/HAD-like"/>
    <property type="match status" value="1"/>
</dbReference>
<gene>
    <name evidence="1" type="ORF">GCM10007380_18620</name>
</gene>
<keyword evidence="2" id="KW-1185">Reference proteome</keyword>
<dbReference type="EMBL" id="BMHB01000001">
    <property type="protein sequence ID" value="GGI13579.1"/>
    <property type="molecule type" value="Genomic_DNA"/>
</dbReference>
<sequence>MIKAIIFDFDGLIIDTESVWFEAYKEVLVDYEIQLTLEKFSEVVGTHDDVLFSYIEENSSIPFDKEILESKVSELVQVKLGEPVLRESVEDYLLTAKQVGLKIGLASSSSRAWVEGFLKQMNIYDYFEVIKTKEDVLDIKPDPELYLKAIEALGIDATEAIAFEDSLNGLLAARKAGLHCVIVPNSVTANLVFEDYSLRLSSMAEKTLEDVINHLSMKE</sequence>
<name>A0A8J3EY77_9BACI</name>
<dbReference type="OrthoDB" id="9797743at2"/>
<dbReference type="InterPro" id="IPR036412">
    <property type="entry name" value="HAD-like_sf"/>
</dbReference>
<dbReference type="AlphaFoldDB" id="A0A8J3EY77"/>
<dbReference type="Proteomes" id="UP000626244">
    <property type="component" value="Unassembled WGS sequence"/>
</dbReference>
<dbReference type="SFLD" id="SFLDS00003">
    <property type="entry name" value="Haloacid_Dehalogenase"/>
    <property type="match status" value="1"/>
</dbReference>
<dbReference type="InterPro" id="IPR023198">
    <property type="entry name" value="PGP-like_dom2"/>
</dbReference>
<proteinExistence type="predicted"/>
<comment type="caution">
    <text evidence="1">The sequence shown here is derived from an EMBL/GenBank/DDBJ whole genome shotgun (WGS) entry which is preliminary data.</text>
</comment>
<dbReference type="Gene3D" id="1.10.150.240">
    <property type="entry name" value="Putative phosphatase, domain 2"/>
    <property type="match status" value="1"/>
</dbReference>
<reference evidence="2" key="1">
    <citation type="journal article" date="2019" name="Int. J. Syst. Evol. Microbiol.">
        <title>The Global Catalogue of Microorganisms (GCM) 10K type strain sequencing project: providing services to taxonomists for standard genome sequencing and annotation.</title>
        <authorList>
            <consortium name="The Broad Institute Genomics Platform"/>
            <consortium name="The Broad Institute Genome Sequencing Center for Infectious Disease"/>
            <person name="Wu L."/>
            <person name="Ma J."/>
        </authorList>
    </citation>
    <scope>NUCLEOTIDE SEQUENCE [LARGE SCALE GENOMIC DNA]</scope>
    <source>
        <strain evidence="2">CGMCC 1.14993</strain>
    </source>
</reference>
<dbReference type="SUPFAM" id="SSF56784">
    <property type="entry name" value="HAD-like"/>
    <property type="match status" value="1"/>
</dbReference>
<evidence type="ECO:0000313" key="2">
    <source>
        <dbReference type="Proteomes" id="UP000626244"/>
    </source>
</evidence>
<dbReference type="PRINTS" id="PR00413">
    <property type="entry name" value="HADHALOGNASE"/>
</dbReference>